<feature type="transmembrane region" description="Helical" evidence="8">
    <location>
        <begin position="277"/>
        <end position="295"/>
    </location>
</feature>
<feature type="transmembrane region" description="Helical" evidence="8">
    <location>
        <begin position="9"/>
        <end position="27"/>
    </location>
</feature>
<comment type="similarity">
    <text evidence="2">Belongs to the autoinducer-2 exporter (AI-2E) (TC 2.A.86) family.</text>
</comment>
<dbReference type="Proteomes" id="UP000199138">
    <property type="component" value="Unassembled WGS sequence"/>
</dbReference>
<dbReference type="PANTHER" id="PTHR21716">
    <property type="entry name" value="TRANSMEMBRANE PROTEIN"/>
    <property type="match status" value="1"/>
</dbReference>
<evidence type="ECO:0000256" key="8">
    <source>
        <dbReference type="SAM" id="Phobius"/>
    </source>
</evidence>
<dbReference type="GO" id="GO:0005886">
    <property type="term" value="C:plasma membrane"/>
    <property type="evidence" value="ECO:0007669"/>
    <property type="project" value="UniProtKB-SubCell"/>
</dbReference>
<evidence type="ECO:0000256" key="1">
    <source>
        <dbReference type="ARBA" id="ARBA00004651"/>
    </source>
</evidence>
<feature type="transmembrane region" description="Helical" evidence="8">
    <location>
        <begin position="33"/>
        <end position="51"/>
    </location>
</feature>
<feature type="transmembrane region" description="Helical" evidence="8">
    <location>
        <begin position="208"/>
        <end position="232"/>
    </location>
</feature>
<dbReference type="EMBL" id="FPBK01000011">
    <property type="protein sequence ID" value="SFU65341.1"/>
    <property type="molecule type" value="Genomic_DNA"/>
</dbReference>
<keyword evidence="7 8" id="KW-0472">Membrane</keyword>
<dbReference type="AlphaFoldDB" id="A0A1I7HXI4"/>
<evidence type="ECO:0000313" key="9">
    <source>
        <dbReference type="EMBL" id="SFU65341.1"/>
    </source>
</evidence>
<evidence type="ECO:0000256" key="5">
    <source>
        <dbReference type="ARBA" id="ARBA00022692"/>
    </source>
</evidence>
<accession>A0A1I7HXI4</accession>
<proteinExistence type="inferred from homology"/>
<keyword evidence="6 8" id="KW-1133">Transmembrane helix</keyword>
<organism evidence="9 10">
    <name type="scientific">Pustulibacterium marinum</name>
    <dbReference type="NCBI Taxonomy" id="1224947"/>
    <lineage>
        <taxon>Bacteria</taxon>
        <taxon>Pseudomonadati</taxon>
        <taxon>Bacteroidota</taxon>
        <taxon>Flavobacteriia</taxon>
        <taxon>Flavobacteriales</taxon>
        <taxon>Flavobacteriaceae</taxon>
        <taxon>Pustulibacterium</taxon>
    </lineage>
</organism>
<gene>
    <name evidence="9" type="ORF">SAMN05216480_111117</name>
</gene>
<feature type="transmembrane region" description="Helical" evidence="8">
    <location>
        <begin position="63"/>
        <end position="89"/>
    </location>
</feature>
<feature type="transmembrane region" description="Helical" evidence="8">
    <location>
        <begin position="238"/>
        <end position="265"/>
    </location>
</feature>
<dbReference type="OrthoDB" id="9793390at2"/>
<feature type="transmembrane region" description="Helical" evidence="8">
    <location>
        <begin position="315"/>
        <end position="341"/>
    </location>
</feature>
<name>A0A1I7HXI4_9FLAO</name>
<comment type="subcellular location">
    <subcellularLocation>
        <location evidence="1">Cell membrane</location>
        <topology evidence="1">Multi-pass membrane protein</topology>
    </subcellularLocation>
</comment>
<feature type="transmembrane region" description="Helical" evidence="8">
    <location>
        <begin position="150"/>
        <end position="172"/>
    </location>
</feature>
<protein>
    <submittedName>
        <fullName evidence="9">Predicted PurR-regulated permease PerM</fullName>
    </submittedName>
</protein>
<dbReference type="Pfam" id="PF01594">
    <property type="entry name" value="AI-2E_transport"/>
    <property type="match status" value="1"/>
</dbReference>
<keyword evidence="3" id="KW-0813">Transport</keyword>
<reference evidence="10" key="1">
    <citation type="submission" date="2016-10" db="EMBL/GenBank/DDBJ databases">
        <authorList>
            <person name="Varghese N."/>
            <person name="Submissions S."/>
        </authorList>
    </citation>
    <scope>NUCLEOTIDE SEQUENCE [LARGE SCALE GENOMIC DNA]</scope>
    <source>
        <strain evidence="10">CGMCC 1.12333</strain>
    </source>
</reference>
<keyword evidence="5 8" id="KW-0812">Transmembrane</keyword>
<dbReference type="RefSeq" id="WP_093025776.1">
    <property type="nucleotide sequence ID" value="NZ_FPBK01000011.1"/>
</dbReference>
<evidence type="ECO:0000256" key="7">
    <source>
        <dbReference type="ARBA" id="ARBA00023136"/>
    </source>
</evidence>
<keyword evidence="4" id="KW-1003">Cell membrane</keyword>
<dbReference type="STRING" id="1224947.SAMN05216480_111117"/>
<dbReference type="PANTHER" id="PTHR21716:SF53">
    <property type="entry name" value="PERMEASE PERM-RELATED"/>
    <property type="match status" value="1"/>
</dbReference>
<sequence>MNSKTIANGILRAFFIIAAIVLGIYFMNIILPVILYIVLALIITLIGRPFVMLLKHRLRFPNTVAVAVTMSIMLLIFAGFVSLFIPLIIKQSENLSLLNMAELRTNLHSMYIDFVSYFSRQDINIEKELEQAHILNSINFDFIPGFINGFIGFLGSFTIGLFSVLFITFFLLKDAKMIERIIMALAPKSKKRHFKRSMDTLKILLSRYFIGLGIQIGILFVIYTITLLIFGIENAVVIAFLCALINLIPYLGPLISFFLMIILTMTSNIGHDFTTYVLPRTVYVMIGFIIGQGIDNFFSQPFIFSNSVKSHPLEIFLVIIIAGLLSGPVGMVFCIPAYTALKVILKQFYPQNKFVRLLTKNL</sequence>
<keyword evidence="10" id="KW-1185">Reference proteome</keyword>
<evidence type="ECO:0000313" key="10">
    <source>
        <dbReference type="Proteomes" id="UP000199138"/>
    </source>
</evidence>
<evidence type="ECO:0000256" key="3">
    <source>
        <dbReference type="ARBA" id="ARBA00022448"/>
    </source>
</evidence>
<dbReference type="InterPro" id="IPR002549">
    <property type="entry name" value="AI-2E-like"/>
</dbReference>
<evidence type="ECO:0000256" key="2">
    <source>
        <dbReference type="ARBA" id="ARBA00009773"/>
    </source>
</evidence>
<evidence type="ECO:0000256" key="4">
    <source>
        <dbReference type="ARBA" id="ARBA00022475"/>
    </source>
</evidence>
<evidence type="ECO:0000256" key="6">
    <source>
        <dbReference type="ARBA" id="ARBA00022989"/>
    </source>
</evidence>